<dbReference type="AlphaFoldDB" id="A0L8W1"/>
<dbReference type="OrthoDB" id="9812260at2"/>
<dbReference type="EC" id="2.7.7.65" evidence="1"/>
<dbReference type="Pfam" id="PF00672">
    <property type="entry name" value="HAMP"/>
    <property type="match status" value="1"/>
</dbReference>
<dbReference type="HOGENOM" id="CLU_481168_0_0_5"/>
<dbReference type="Proteomes" id="UP000002586">
    <property type="component" value="Chromosome"/>
</dbReference>
<feature type="domain" description="GGDEF" evidence="6">
    <location>
        <begin position="428"/>
        <end position="558"/>
    </location>
</feature>
<dbReference type="EMBL" id="CP000471">
    <property type="protein sequence ID" value="ABK44404.1"/>
    <property type="molecule type" value="Genomic_DNA"/>
</dbReference>
<dbReference type="CDD" id="cd01949">
    <property type="entry name" value="GGDEF"/>
    <property type="match status" value="1"/>
</dbReference>
<keyword evidence="3" id="KW-0812">Transmembrane</keyword>
<comment type="catalytic activity">
    <reaction evidence="2">
        <text>2 GTP = 3',3'-c-di-GMP + 2 diphosphate</text>
        <dbReference type="Rhea" id="RHEA:24898"/>
        <dbReference type="ChEBI" id="CHEBI:33019"/>
        <dbReference type="ChEBI" id="CHEBI:37565"/>
        <dbReference type="ChEBI" id="CHEBI:58805"/>
        <dbReference type="EC" id="2.7.7.65"/>
    </reaction>
</comment>
<dbReference type="STRING" id="156889.Mmc1_1896"/>
<feature type="transmembrane region" description="Helical" evidence="3">
    <location>
        <begin position="12"/>
        <end position="31"/>
    </location>
</feature>
<dbReference type="SMART" id="SM00267">
    <property type="entry name" value="GGDEF"/>
    <property type="match status" value="1"/>
</dbReference>
<dbReference type="SMART" id="SM00091">
    <property type="entry name" value="PAS"/>
    <property type="match status" value="1"/>
</dbReference>
<dbReference type="PANTHER" id="PTHR45138">
    <property type="entry name" value="REGULATORY COMPONENTS OF SENSORY TRANSDUCTION SYSTEM"/>
    <property type="match status" value="1"/>
</dbReference>
<dbReference type="InterPro" id="IPR043128">
    <property type="entry name" value="Rev_trsase/Diguanyl_cyclase"/>
</dbReference>
<sequence length="564" mass="63375" precursor="true">MLNFRSIGTRILVLVGLAVLVGLLVQMFFFLRHQENGIMAQNERTMGVLAHSVSQSLQTVMLSGQADEAQQFANDLAKVPGIVDFRIYRLDGHAAFSDNTTIQKVNQKLDNPEAFLLHSDRQAVDARLPIAADHIQEILQKGTLPKYTTDASGVPTLTYWSRIDTSDQCQACHMEEEKARGVLCLTTTLDAVHNDIQETRYGAVIIMILALLVVFLLTYLLIKSSVVRPIKDVSNAMDRISKGDWEQNVPETGNDELAHMARTFNRMIGELKNTYRGLESEQNKLQTIIRSAKEGMIVTNPDGDVVLVNPSAERILGKTDDEIRGEGFFQLIDDPDYIRTFLETGGFEMPETVVYKQRVLNLYVRSIKDDHGEPIGSAALILDVTDEKRLEQQLRELSTTDGLTKLINRRRMDELLDEELKRAVRYGLNLSILLLDVDHFKKFNDTYGHEQGDHVLIALAAEMKSYFRNIDYPCRYGGEEFFVILPNTDADGAIKVADRLRERVAEKEVDGLRVTISIGVASYPDLSITRPDAMVRAADSALYVAKEQGRNKVVYASEAKQTPH</sequence>
<dbReference type="Gene3D" id="3.30.70.270">
    <property type="match status" value="1"/>
</dbReference>
<name>A0L8W1_MAGMM</name>
<evidence type="ECO:0000256" key="1">
    <source>
        <dbReference type="ARBA" id="ARBA00012528"/>
    </source>
</evidence>
<dbReference type="PROSITE" id="PS50885">
    <property type="entry name" value="HAMP"/>
    <property type="match status" value="1"/>
</dbReference>
<evidence type="ECO:0000256" key="3">
    <source>
        <dbReference type="SAM" id="Phobius"/>
    </source>
</evidence>
<dbReference type="SUPFAM" id="SSF55073">
    <property type="entry name" value="Nucleotide cyclase"/>
    <property type="match status" value="1"/>
</dbReference>
<dbReference type="InterPro" id="IPR035965">
    <property type="entry name" value="PAS-like_dom_sf"/>
</dbReference>
<dbReference type="GO" id="GO:0005886">
    <property type="term" value="C:plasma membrane"/>
    <property type="evidence" value="ECO:0007669"/>
    <property type="project" value="TreeGrafter"/>
</dbReference>
<keyword evidence="3" id="KW-0472">Membrane</keyword>
<dbReference type="CDD" id="cd06225">
    <property type="entry name" value="HAMP"/>
    <property type="match status" value="1"/>
</dbReference>
<dbReference type="InterPro" id="IPR003660">
    <property type="entry name" value="HAMP_dom"/>
</dbReference>
<evidence type="ECO:0000259" key="4">
    <source>
        <dbReference type="PROSITE" id="PS50112"/>
    </source>
</evidence>
<reference evidence="8" key="1">
    <citation type="journal article" date="2009" name="Appl. Environ. Microbiol.">
        <title>Complete genome sequence of the chemolithoautotrophic marine magnetotactic coccus strain MC-1.</title>
        <authorList>
            <person name="Schubbe S."/>
            <person name="Williams T.J."/>
            <person name="Xie G."/>
            <person name="Kiss H.E."/>
            <person name="Brettin T.S."/>
            <person name="Martinez D."/>
            <person name="Ross C.A."/>
            <person name="Schuler D."/>
            <person name="Cox B.L."/>
            <person name="Nealson K.H."/>
            <person name="Bazylinski D.A."/>
        </authorList>
    </citation>
    <scope>NUCLEOTIDE SEQUENCE [LARGE SCALE GENOMIC DNA]</scope>
    <source>
        <strain evidence="8">ATCC BAA-1437 / JCM 17883 / MC-1</strain>
    </source>
</reference>
<dbReference type="RefSeq" id="WP_011713548.1">
    <property type="nucleotide sequence ID" value="NC_008576.1"/>
</dbReference>
<dbReference type="InterPro" id="IPR013656">
    <property type="entry name" value="PAS_4"/>
</dbReference>
<dbReference type="Gene3D" id="3.30.450.20">
    <property type="entry name" value="PAS domain"/>
    <property type="match status" value="1"/>
</dbReference>
<dbReference type="GO" id="GO:0043709">
    <property type="term" value="P:cell adhesion involved in single-species biofilm formation"/>
    <property type="evidence" value="ECO:0007669"/>
    <property type="project" value="TreeGrafter"/>
</dbReference>
<dbReference type="eggNOG" id="COG5002">
    <property type="taxonomic scope" value="Bacteria"/>
</dbReference>
<dbReference type="Pfam" id="PF08448">
    <property type="entry name" value="PAS_4"/>
    <property type="match status" value="1"/>
</dbReference>
<reference evidence="7 8" key="2">
    <citation type="journal article" date="2012" name="Int. J. Syst. Evol. Microbiol.">
        <title>Magnetococcus marinus gen. nov., sp. nov., a marine, magnetotactic bacterium that represents a novel lineage (Magnetococcaceae fam. nov.; Magnetococcales ord. nov.) at the base of the Alphaproteobacteria.</title>
        <authorList>
            <person name="Bazylinski D.A."/>
            <person name="Williams T.J."/>
            <person name="Lefevre C.T."/>
            <person name="Berg R.J."/>
            <person name="Zhang C.L."/>
            <person name="Bowser S.S."/>
            <person name="Dean A.J."/>
            <person name="Beveridge T.J."/>
        </authorList>
    </citation>
    <scope>NUCLEOTIDE SEQUENCE [LARGE SCALE GENOMIC DNA]</scope>
    <source>
        <strain evidence="8">ATCC BAA-1437 / JCM 17883 / MC-1</strain>
    </source>
</reference>
<dbReference type="Pfam" id="PF00990">
    <property type="entry name" value="GGDEF"/>
    <property type="match status" value="1"/>
</dbReference>
<dbReference type="GO" id="GO:0052621">
    <property type="term" value="F:diguanylate cyclase activity"/>
    <property type="evidence" value="ECO:0007669"/>
    <property type="project" value="UniProtKB-EC"/>
</dbReference>
<dbReference type="Gene3D" id="3.30.450.290">
    <property type="match status" value="1"/>
</dbReference>
<keyword evidence="8" id="KW-1185">Reference proteome</keyword>
<dbReference type="GO" id="GO:0007165">
    <property type="term" value="P:signal transduction"/>
    <property type="evidence" value="ECO:0007669"/>
    <property type="project" value="InterPro"/>
</dbReference>
<accession>A0L8W1</accession>
<dbReference type="SMART" id="SM00304">
    <property type="entry name" value="HAMP"/>
    <property type="match status" value="1"/>
</dbReference>
<dbReference type="GO" id="GO:1902201">
    <property type="term" value="P:negative regulation of bacterial-type flagellum-dependent cell motility"/>
    <property type="evidence" value="ECO:0007669"/>
    <property type="project" value="TreeGrafter"/>
</dbReference>
<gene>
    <name evidence="7" type="ordered locus">Mmc1_1896</name>
</gene>
<evidence type="ECO:0000313" key="8">
    <source>
        <dbReference type="Proteomes" id="UP000002586"/>
    </source>
</evidence>
<dbReference type="PANTHER" id="PTHR45138:SF9">
    <property type="entry name" value="DIGUANYLATE CYCLASE DGCM-RELATED"/>
    <property type="match status" value="1"/>
</dbReference>
<organism evidence="7 8">
    <name type="scientific">Magnetococcus marinus (strain ATCC BAA-1437 / JCM 17883 / MC-1)</name>
    <dbReference type="NCBI Taxonomy" id="156889"/>
    <lineage>
        <taxon>Bacteria</taxon>
        <taxon>Pseudomonadati</taxon>
        <taxon>Pseudomonadota</taxon>
        <taxon>Magnetococcia</taxon>
        <taxon>Magnetococcales</taxon>
        <taxon>Magnetococcaceae</taxon>
        <taxon>Magnetococcus</taxon>
    </lineage>
</organism>
<dbReference type="FunFam" id="3.30.70.270:FF:000001">
    <property type="entry name" value="Diguanylate cyclase domain protein"/>
    <property type="match status" value="1"/>
</dbReference>
<evidence type="ECO:0000256" key="2">
    <source>
        <dbReference type="ARBA" id="ARBA00034247"/>
    </source>
</evidence>
<dbReference type="SUPFAM" id="SSF158472">
    <property type="entry name" value="HAMP domain-like"/>
    <property type="match status" value="1"/>
</dbReference>
<dbReference type="KEGG" id="mgm:Mmc1_1896"/>
<dbReference type="NCBIfam" id="TIGR00229">
    <property type="entry name" value="sensory_box"/>
    <property type="match status" value="1"/>
</dbReference>
<feature type="transmembrane region" description="Helical" evidence="3">
    <location>
        <begin position="201"/>
        <end position="222"/>
    </location>
</feature>
<dbReference type="eggNOG" id="COG3706">
    <property type="taxonomic scope" value="Bacteria"/>
</dbReference>
<dbReference type="Gene3D" id="1.10.8.500">
    <property type="entry name" value="HAMP domain in histidine kinase"/>
    <property type="match status" value="1"/>
</dbReference>
<protein>
    <recommendedName>
        <fullName evidence="1">diguanylate cyclase</fullName>
        <ecNumber evidence="1">2.7.7.65</ecNumber>
    </recommendedName>
</protein>
<proteinExistence type="predicted"/>
<dbReference type="NCBIfam" id="TIGR00254">
    <property type="entry name" value="GGDEF"/>
    <property type="match status" value="1"/>
</dbReference>
<feature type="domain" description="HAMP" evidence="5">
    <location>
        <begin position="224"/>
        <end position="276"/>
    </location>
</feature>
<dbReference type="InterPro" id="IPR000014">
    <property type="entry name" value="PAS"/>
</dbReference>
<dbReference type="PROSITE" id="PS50887">
    <property type="entry name" value="GGDEF"/>
    <property type="match status" value="1"/>
</dbReference>
<dbReference type="SUPFAM" id="SSF55785">
    <property type="entry name" value="PYP-like sensor domain (PAS domain)"/>
    <property type="match status" value="1"/>
</dbReference>
<dbReference type="PROSITE" id="PS50112">
    <property type="entry name" value="PAS"/>
    <property type="match status" value="1"/>
</dbReference>
<dbReference type="CDD" id="cd00130">
    <property type="entry name" value="PAS"/>
    <property type="match status" value="1"/>
</dbReference>
<evidence type="ECO:0000259" key="5">
    <source>
        <dbReference type="PROSITE" id="PS50885"/>
    </source>
</evidence>
<keyword evidence="3" id="KW-1133">Transmembrane helix</keyword>
<evidence type="ECO:0000259" key="6">
    <source>
        <dbReference type="PROSITE" id="PS50887"/>
    </source>
</evidence>
<dbReference type="InterPro" id="IPR029787">
    <property type="entry name" value="Nucleotide_cyclase"/>
</dbReference>
<evidence type="ECO:0000313" key="7">
    <source>
        <dbReference type="EMBL" id="ABK44404.1"/>
    </source>
</evidence>
<dbReference type="InterPro" id="IPR050469">
    <property type="entry name" value="Diguanylate_Cyclase"/>
</dbReference>
<dbReference type="InterPro" id="IPR000160">
    <property type="entry name" value="GGDEF_dom"/>
</dbReference>
<feature type="domain" description="PAS" evidence="4">
    <location>
        <begin position="281"/>
        <end position="336"/>
    </location>
</feature>